<dbReference type="RefSeq" id="XP_008721882.1">
    <property type="nucleotide sequence ID" value="XM_008723660.1"/>
</dbReference>
<dbReference type="HOGENOM" id="CLU_378616_0_0_1"/>
<evidence type="ECO:0000256" key="1">
    <source>
        <dbReference type="SAM" id="MobiDB-lite"/>
    </source>
</evidence>
<feature type="domain" description="Clr5" evidence="2">
    <location>
        <begin position="16"/>
        <end position="68"/>
    </location>
</feature>
<dbReference type="PANTHER" id="PTHR38788">
    <property type="entry name" value="CLR5 DOMAIN-CONTAINING PROTEIN"/>
    <property type="match status" value="1"/>
</dbReference>
<dbReference type="VEuPathDB" id="FungiDB:G647_00257"/>
<feature type="compositionally biased region" description="Basic and acidic residues" evidence="1">
    <location>
        <begin position="515"/>
        <end position="529"/>
    </location>
</feature>
<dbReference type="AlphaFoldDB" id="V9DNB0"/>
<evidence type="ECO:0000313" key="4">
    <source>
        <dbReference type="Proteomes" id="UP000030678"/>
    </source>
</evidence>
<feature type="compositionally biased region" description="Polar residues" evidence="1">
    <location>
        <begin position="544"/>
        <end position="554"/>
    </location>
</feature>
<sequence length="774" mass="87442">MRPTYQLRRRKKAPSEAEWERIRPKFERLYIRERLTLPRISAILARDHNFHAAAYMYKHRISKWGLKKSFKLEELEAAASVLGYFARAGLNPPTAMIDNRKVPLERVKRHFKASFGGGEQLSSSRMMIPFQESSGRDCRPVCAQRTTQKKLGLQRRSQTVPRVLLQQSAESHLLESTLAAINNYFPWRLDRSDEYFVAQKHGAREHAETFELLDPQEAFFSITMGVNAVTAGAYHRAQSHVRQFCGQARVLLGQQHPLLLEALVFHFKNAYIERAGQFINSIISYLAALASRLLGHDHPILLTLRLLSCYEARGKGSQLVIKLLYEIMKRQKDTDAESIFELEYYMATASVDYDDFHTAAESCQGLLRRYMDRLDQRHIYCRRLMYLQGELHWKHDFPDKAKQILLKVLELDDFYASHAGNPDWISLCTMQFLGRICESTEDLSTEDLSGAEKWYRQAYEASCKIYGVEDGDTQYALFRLSIVERRLSETGEHLDEDQIDVAEIFEDLEKQIEELKLDESPAEGEREARAAPWNDWQADVPDANESSHTSTDGSTYEDDSPDATSEGGNEQMCLRAISGDASHDLFLEGELACDAINTAVQVHEKKHDPASSLQCLRVSAVGTVFDPSNDVDLAFDLSSCSAADPYINPAAALFGVSDLPSDASTQAFIATQTQSSPQEAQDTTIADLCFNALPPLKTGPEFDEFDNIKATDMVELDTMILDTDGNSGISNPGFFDCSNTQAWHALDGHDAVNNQEPDIFWGDLMFLEEEQSGV</sequence>
<protein>
    <recommendedName>
        <fullName evidence="2">Clr5 domain-containing protein</fullName>
    </recommendedName>
</protein>
<reference evidence="3 4" key="1">
    <citation type="submission" date="2013-03" db="EMBL/GenBank/DDBJ databases">
        <title>The Genome Sequence of Cladophialophora carrionii CBS 160.54.</title>
        <authorList>
            <consortium name="The Broad Institute Genomics Platform"/>
            <person name="Cuomo C."/>
            <person name="de Hoog S."/>
            <person name="Gorbushina A."/>
            <person name="Walker B."/>
            <person name="Young S.K."/>
            <person name="Zeng Q."/>
            <person name="Gargeya S."/>
            <person name="Fitzgerald M."/>
            <person name="Haas B."/>
            <person name="Abouelleil A."/>
            <person name="Allen A.W."/>
            <person name="Alvarado L."/>
            <person name="Arachchi H.M."/>
            <person name="Berlin A.M."/>
            <person name="Chapman S.B."/>
            <person name="Gainer-Dewar J."/>
            <person name="Goldberg J."/>
            <person name="Griggs A."/>
            <person name="Gujja S."/>
            <person name="Hansen M."/>
            <person name="Howarth C."/>
            <person name="Imamovic A."/>
            <person name="Ireland A."/>
            <person name="Larimer J."/>
            <person name="McCowan C."/>
            <person name="Murphy C."/>
            <person name="Pearson M."/>
            <person name="Poon T.W."/>
            <person name="Priest M."/>
            <person name="Roberts A."/>
            <person name="Saif S."/>
            <person name="Shea T."/>
            <person name="Sisk P."/>
            <person name="Sykes S."/>
            <person name="Wortman J."/>
            <person name="Nusbaum C."/>
            <person name="Birren B."/>
        </authorList>
    </citation>
    <scope>NUCLEOTIDE SEQUENCE [LARGE SCALE GENOMIC DNA]</scope>
    <source>
        <strain evidence="3 4">CBS 160.54</strain>
    </source>
</reference>
<dbReference type="GeneID" id="19978750"/>
<name>V9DNB0_9EURO</name>
<feature type="region of interest" description="Disordered" evidence="1">
    <location>
        <begin position="515"/>
        <end position="568"/>
    </location>
</feature>
<dbReference type="EMBL" id="KB822697">
    <property type="protein sequence ID" value="ETI27808.1"/>
    <property type="molecule type" value="Genomic_DNA"/>
</dbReference>
<dbReference type="Pfam" id="PF14420">
    <property type="entry name" value="Clr5"/>
    <property type="match status" value="1"/>
</dbReference>
<dbReference type="PANTHER" id="PTHR38788:SF3">
    <property type="entry name" value="CLR5 DOMAIN-CONTAINING PROTEIN"/>
    <property type="match status" value="1"/>
</dbReference>
<evidence type="ECO:0000313" key="3">
    <source>
        <dbReference type="EMBL" id="ETI27808.1"/>
    </source>
</evidence>
<evidence type="ECO:0000259" key="2">
    <source>
        <dbReference type="Pfam" id="PF14420"/>
    </source>
</evidence>
<accession>V9DNB0</accession>
<dbReference type="InterPro" id="IPR025676">
    <property type="entry name" value="Clr5_dom"/>
</dbReference>
<gene>
    <name evidence="3" type="ORF">G647_00257</name>
</gene>
<dbReference type="OrthoDB" id="194358at2759"/>
<organism evidence="3 4">
    <name type="scientific">Cladophialophora carrionii CBS 160.54</name>
    <dbReference type="NCBI Taxonomy" id="1279043"/>
    <lineage>
        <taxon>Eukaryota</taxon>
        <taxon>Fungi</taxon>
        <taxon>Dikarya</taxon>
        <taxon>Ascomycota</taxon>
        <taxon>Pezizomycotina</taxon>
        <taxon>Eurotiomycetes</taxon>
        <taxon>Chaetothyriomycetidae</taxon>
        <taxon>Chaetothyriales</taxon>
        <taxon>Herpotrichiellaceae</taxon>
        <taxon>Cladophialophora</taxon>
    </lineage>
</organism>
<dbReference type="Proteomes" id="UP000030678">
    <property type="component" value="Unassembled WGS sequence"/>
</dbReference>
<proteinExistence type="predicted"/>